<evidence type="ECO:0000256" key="1">
    <source>
        <dbReference type="SAM" id="Phobius"/>
    </source>
</evidence>
<protein>
    <recommendedName>
        <fullName evidence="2">Glycosyl transferase family 1 domain-containing protein</fullName>
    </recommendedName>
</protein>
<dbReference type="InterPro" id="IPR050194">
    <property type="entry name" value="Glycosyltransferase_grp1"/>
</dbReference>
<dbReference type="GO" id="GO:0016757">
    <property type="term" value="F:glycosyltransferase activity"/>
    <property type="evidence" value="ECO:0007669"/>
    <property type="project" value="InterPro"/>
</dbReference>
<keyword evidence="1" id="KW-0472">Membrane</keyword>
<name>A0A652ZUH2_9SPIR</name>
<accession>A0A652ZUH2</accession>
<proteinExistence type="predicted"/>
<gene>
    <name evidence="3" type="ORF">TRIP_E190334</name>
</gene>
<dbReference type="PANTHER" id="PTHR45947">
    <property type="entry name" value="SULFOQUINOVOSYL TRANSFERASE SQD2"/>
    <property type="match status" value="1"/>
</dbReference>
<dbReference type="PANTHER" id="PTHR45947:SF3">
    <property type="entry name" value="SULFOQUINOVOSYL TRANSFERASE SQD2"/>
    <property type="match status" value="1"/>
</dbReference>
<evidence type="ECO:0000313" key="3">
    <source>
        <dbReference type="EMBL" id="VBB39416.1"/>
    </source>
</evidence>
<dbReference type="AlphaFoldDB" id="A0A652ZUH2"/>
<keyword evidence="1" id="KW-1133">Transmembrane helix</keyword>
<reference evidence="3" key="1">
    <citation type="submission" date="2018-07" db="EMBL/GenBank/DDBJ databases">
        <authorList>
            <consortium name="Genoscope - CEA"/>
            <person name="William W."/>
        </authorList>
    </citation>
    <scope>NUCLEOTIDE SEQUENCE</scope>
    <source>
        <strain evidence="3">IK1</strain>
    </source>
</reference>
<organism evidence="3">
    <name type="scientific">uncultured Spirochaetota bacterium</name>
    <dbReference type="NCBI Taxonomy" id="460511"/>
    <lineage>
        <taxon>Bacteria</taxon>
        <taxon>Pseudomonadati</taxon>
        <taxon>Spirochaetota</taxon>
        <taxon>environmental samples</taxon>
    </lineage>
</organism>
<sequence>MQTALFIGMYPNKVSPYKNIFFKNLIYAMADIGIDCTVISPVPVTKYLKKTLMIPKHEIQYSSSGAKIQVYFPRYISVSSIQIGDFNTEKISEKMFTNAALKIAKKLDKNFNFVYGHFFLYGGLAAILIGRKLKVPSFLAYGECDFESQVKRTYGVPKPKELEGLNGIISVSSKNTKELKDLGIVKEVPIITAPNAVDLSIFAKKNKMKCRKQLGLPINNFIVGFVGGFIERKGYKLLLEAIDSLDGVYAAFAGRGENSPFGEKVLFCKSLKHETVSIFLNAIDVFCLPTLSEGSCNAIVEAMACGCPIISSDLPFNDDVLTNQNSIRINPTSIDEIRDAIIKLYKDADMRLKFADSSYETSKRFSIKERARNIVSFISSQIPCD</sequence>
<dbReference type="SUPFAM" id="SSF53756">
    <property type="entry name" value="UDP-Glycosyltransferase/glycogen phosphorylase"/>
    <property type="match status" value="1"/>
</dbReference>
<dbReference type="EMBL" id="UPXP01000011">
    <property type="protein sequence ID" value="VBB39416.1"/>
    <property type="molecule type" value="Genomic_DNA"/>
</dbReference>
<dbReference type="Gene3D" id="3.40.50.2000">
    <property type="entry name" value="Glycogen Phosphorylase B"/>
    <property type="match status" value="2"/>
</dbReference>
<dbReference type="Pfam" id="PF00534">
    <property type="entry name" value="Glycos_transf_1"/>
    <property type="match status" value="1"/>
</dbReference>
<keyword evidence="1" id="KW-0812">Transmembrane</keyword>
<feature type="transmembrane region" description="Helical" evidence="1">
    <location>
        <begin position="111"/>
        <end position="130"/>
    </location>
</feature>
<evidence type="ECO:0000259" key="2">
    <source>
        <dbReference type="Pfam" id="PF00534"/>
    </source>
</evidence>
<dbReference type="InterPro" id="IPR001296">
    <property type="entry name" value="Glyco_trans_1"/>
</dbReference>
<feature type="domain" description="Glycosyl transferase family 1" evidence="2">
    <location>
        <begin position="210"/>
        <end position="359"/>
    </location>
</feature>